<sequence length="63" mass="7207">MQRKVNSFCKEKELLLPVFTLSDRRRLFRGAIRTSRRTPQGQPDGFSTPLTTLSGLAARKRLC</sequence>
<reference evidence="1" key="1">
    <citation type="submission" date="2009-09" db="EMBL/GenBank/DDBJ databases">
        <authorList>
            <person name="Weinstock G."/>
            <person name="Sodergren E."/>
            <person name="Clifton S."/>
            <person name="Fulton L."/>
            <person name="Fulton B."/>
            <person name="Courtney L."/>
            <person name="Fronick C."/>
            <person name="Harrison M."/>
            <person name="Strong C."/>
            <person name="Farmer C."/>
            <person name="Delahaunty K."/>
            <person name="Markovic C."/>
            <person name="Hall O."/>
            <person name="Minx P."/>
            <person name="Tomlinson C."/>
            <person name="Mitreva M."/>
            <person name="Nelson J."/>
            <person name="Hou S."/>
            <person name="Wollam A."/>
            <person name="Pepin K.H."/>
            <person name="Johnson M."/>
            <person name="Bhonagiri V."/>
            <person name="Nash W.E."/>
            <person name="Warren W."/>
            <person name="Chinwalla A."/>
            <person name="Mardis E.R."/>
            <person name="Wilson R.K."/>
        </authorList>
    </citation>
    <scope>NUCLEOTIDE SEQUENCE [LARGE SCALE GENOMIC DNA]</scope>
    <source>
        <strain evidence="1">ATCC 51259</strain>
    </source>
</reference>
<dbReference type="HOGENOM" id="CLU_2882216_0_0_10"/>
<gene>
    <name evidence="1" type="ORF">GCWU000325_02452</name>
</gene>
<accession>C9LJN9</accession>
<dbReference type="EMBL" id="ACIJ02000028">
    <property type="protein sequence ID" value="EEX70411.1"/>
    <property type="molecule type" value="Genomic_DNA"/>
</dbReference>
<protein>
    <submittedName>
        <fullName evidence="1">Uncharacterized protein</fullName>
    </submittedName>
</protein>
<evidence type="ECO:0000313" key="2">
    <source>
        <dbReference type="Proteomes" id="UP000003460"/>
    </source>
</evidence>
<name>C9LJN9_9BACT</name>
<organism evidence="1 2">
    <name type="scientific">Alloprevotella tannerae ATCC 51259</name>
    <dbReference type="NCBI Taxonomy" id="626522"/>
    <lineage>
        <taxon>Bacteria</taxon>
        <taxon>Pseudomonadati</taxon>
        <taxon>Bacteroidota</taxon>
        <taxon>Bacteroidia</taxon>
        <taxon>Bacteroidales</taxon>
        <taxon>Prevotellaceae</taxon>
        <taxon>Alloprevotella</taxon>
    </lineage>
</organism>
<proteinExistence type="predicted"/>
<dbReference type="AlphaFoldDB" id="C9LJN9"/>
<dbReference type="Proteomes" id="UP000003460">
    <property type="component" value="Unassembled WGS sequence"/>
</dbReference>
<evidence type="ECO:0000313" key="1">
    <source>
        <dbReference type="EMBL" id="EEX70411.1"/>
    </source>
</evidence>
<comment type="caution">
    <text evidence="1">The sequence shown here is derived from an EMBL/GenBank/DDBJ whole genome shotgun (WGS) entry which is preliminary data.</text>
</comment>
<keyword evidence="2" id="KW-1185">Reference proteome</keyword>